<dbReference type="GO" id="GO:0005886">
    <property type="term" value="C:plasma membrane"/>
    <property type="evidence" value="ECO:0007669"/>
    <property type="project" value="TreeGrafter"/>
</dbReference>
<comment type="caution">
    <text evidence="2">The sequence shown here is derived from an EMBL/GenBank/DDBJ whole genome shotgun (WGS) entry which is preliminary data.</text>
</comment>
<evidence type="ECO:0000313" key="2">
    <source>
        <dbReference type="EMBL" id="MZI92267.1"/>
    </source>
</evidence>
<name>A0A7X4LI05_9VIBR</name>
<evidence type="ECO:0000256" key="1">
    <source>
        <dbReference type="SAM" id="Phobius"/>
    </source>
</evidence>
<feature type="transmembrane region" description="Helical" evidence="1">
    <location>
        <begin position="106"/>
        <end position="125"/>
    </location>
</feature>
<sequence length="155" mass="17424">MSIKWLLFSFEGRIARKTFWQWNLLYYFFMLLVLGVVTRFFPMVSGFVVPIFWILVLFPDLAVTSKRWHDRNKGNGWLLLNLPLILGRIAFPMAERVSDPVSSQPSLFSSVLAIVGVVCGAWIFIECGLLRGSVGKNAYGEEPSTLSNGATADES</sequence>
<feature type="transmembrane region" description="Helical" evidence="1">
    <location>
        <begin position="47"/>
        <end position="64"/>
    </location>
</feature>
<dbReference type="PANTHER" id="PTHR34980:SF1">
    <property type="entry name" value="INNER MEMBRANE PROTEIN"/>
    <property type="match status" value="1"/>
</dbReference>
<dbReference type="AlphaFoldDB" id="A0A7X4LI05"/>
<dbReference type="InterPro" id="IPR008523">
    <property type="entry name" value="DUF805"/>
</dbReference>
<keyword evidence="1" id="KW-0812">Transmembrane</keyword>
<accession>A0A7X4LI05</accession>
<protein>
    <submittedName>
        <fullName evidence="2">DUF805 domain-containing protein</fullName>
    </submittedName>
</protein>
<keyword evidence="1" id="KW-1133">Transmembrane helix</keyword>
<keyword evidence="3" id="KW-1185">Reference proteome</keyword>
<proteinExistence type="predicted"/>
<keyword evidence="1" id="KW-0472">Membrane</keyword>
<reference evidence="2 3" key="1">
    <citation type="submission" date="2019-10" db="EMBL/GenBank/DDBJ databases">
        <title>Vibrio sp. nov. isolated from a shrimp pond.</title>
        <authorList>
            <person name="Gomez-Gil B."/>
            <person name="Enciso-Ibarra J."/>
            <person name="Enciso-Ibarra K."/>
            <person name="Bolan-Mejia C."/>
        </authorList>
    </citation>
    <scope>NUCLEOTIDE SEQUENCE [LARGE SCALE GENOMIC DNA]</scope>
    <source>
        <strain evidence="2 3">CAIM 722</strain>
    </source>
</reference>
<dbReference type="PANTHER" id="PTHR34980">
    <property type="entry name" value="INNER MEMBRANE PROTEIN-RELATED-RELATED"/>
    <property type="match status" value="1"/>
</dbReference>
<feature type="transmembrane region" description="Helical" evidence="1">
    <location>
        <begin position="20"/>
        <end position="41"/>
    </location>
</feature>
<dbReference type="RefSeq" id="WP_161153576.1">
    <property type="nucleotide sequence ID" value="NZ_WEKT01000004.1"/>
</dbReference>
<feature type="transmembrane region" description="Helical" evidence="1">
    <location>
        <begin position="76"/>
        <end position="94"/>
    </location>
</feature>
<gene>
    <name evidence="2" type="ORF">F9817_03480</name>
</gene>
<dbReference type="Pfam" id="PF05656">
    <property type="entry name" value="DUF805"/>
    <property type="match status" value="1"/>
</dbReference>
<evidence type="ECO:0000313" key="3">
    <source>
        <dbReference type="Proteomes" id="UP000462621"/>
    </source>
</evidence>
<dbReference type="Proteomes" id="UP000462621">
    <property type="component" value="Unassembled WGS sequence"/>
</dbReference>
<dbReference type="EMBL" id="WEKT01000004">
    <property type="protein sequence ID" value="MZI92267.1"/>
    <property type="molecule type" value="Genomic_DNA"/>
</dbReference>
<organism evidence="2 3">
    <name type="scientific">Vibrio eleionomae</name>
    <dbReference type="NCBI Taxonomy" id="2653505"/>
    <lineage>
        <taxon>Bacteria</taxon>
        <taxon>Pseudomonadati</taxon>
        <taxon>Pseudomonadota</taxon>
        <taxon>Gammaproteobacteria</taxon>
        <taxon>Vibrionales</taxon>
        <taxon>Vibrionaceae</taxon>
        <taxon>Vibrio</taxon>
    </lineage>
</organism>